<proteinExistence type="predicted"/>
<dbReference type="eggNOG" id="ENOG502SCJY">
    <property type="taxonomic scope" value="Eukaryota"/>
</dbReference>
<gene>
    <name evidence="1" type="ORF">CAEBREN_14180</name>
</gene>
<dbReference type="STRING" id="135651.G0PI34"/>
<dbReference type="FunCoup" id="G0PI34">
    <property type="interactions" value="479"/>
</dbReference>
<dbReference type="OMA" id="PRIHVSI"/>
<protein>
    <submittedName>
        <fullName evidence="1">Uncharacterized protein</fullName>
    </submittedName>
</protein>
<sequence length="289" mass="32973">MMLADLGKKVNNENYENIHPLTLVSSEGKSSHDEYHRLMKFRRPHLLAVLPTPNIQKTILDSLIQHALLHHSGIDMDTVFRYGNTTLLTFLGPGILSQYTCSTDERLHFLSHQHRRHSALFNKLFQLKHLRTRKLDNDENSEIPHGFNPSSFQPQLPTAKKITHEKKLAEVNLENGLQYSVQISPRIHVSIAGSEVTTENKLGKTLVDYACFLTQIGRQPNAKAVQQVVNTLWPESALSIPSDIIGEHKIGQLPLDHLEQIFHHIQEELRSTPIAQSYCNELKIKREVK</sequence>
<organism evidence="2">
    <name type="scientific">Caenorhabditis brenneri</name>
    <name type="common">Nematode worm</name>
    <dbReference type="NCBI Taxonomy" id="135651"/>
    <lineage>
        <taxon>Eukaryota</taxon>
        <taxon>Metazoa</taxon>
        <taxon>Ecdysozoa</taxon>
        <taxon>Nematoda</taxon>
        <taxon>Chromadorea</taxon>
        <taxon>Rhabditida</taxon>
        <taxon>Rhabditina</taxon>
        <taxon>Rhabditomorpha</taxon>
        <taxon>Rhabditoidea</taxon>
        <taxon>Rhabditidae</taxon>
        <taxon>Peloderinae</taxon>
        <taxon>Caenorhabditis</taxon>
    </lineage>
</organism>
<evidence type="ECO:0000313" key="1">
    <source>
        <dbReference type="EMBL" id="EGT57290.1"/>
    </source>
</evidence>
<dbReference type="InParanoid" id="G0PI34"/>
<dbReference type="AlphaFoldDB" id="G0PI34"/>
<dbReference type="Proteomes" id="UP000008068">
    <property type="component" value="Unassembled WGS sequence"/>
</dbReference>
<evidence type="ECO:0000313" key="2">
    <source>
        <dbReference type="Proteomes" id="UP000008068"/>
    </source>
</evidence>
<name>G0PI34_CAEBE</name>
<dbReference type="EMBL" id="GL380531">
    <property type="protein sequence ID" value="EGT57290.1"/>
    <property type="molecule type" value="Genomic_DNA"/>
</dbReference>
<keyword evidence="2" id="KW-1185">Reference proteome</keyword>
<dbReference type="HOGENOM" id="CLU_047305_0_0_1"/>
<accession>G0PI34</accession>
<reference evidence="2" key="1">
    <citation type="submission" date="2011-07" db="EMBL/GenBank/DDBJ databases">
        <authorList>
            <consortium name="Caenorhabditis brenneri Sequencing and Analysis Consortium"/>
            <person name="Wilson R.K."/>
        </authorList>
    </citation>
    <scope>NUCLEOTIDE SEQUENCE [LARGE SCALE GENOMIC DNA]</scope>
    <source>
        <strain evidence="2">PB2801</strain>
    </source>
</reference>
<dbReference type="OrthoDB" id="5844431at2759"/>